<dbReference type="GO" id="GO:0005886">
    <property type="term" value="C:plasma membrane"/>
    <property type="evidence" value="ECO:0007669"/>
    <property type="project" value="UniProtKB-SubCell"/>
</dbReference>
<comment type="similarity">
    <text evidence="2 9">Belongs to the resistance-nodulation-cell division (RND) (TC 2.A.6) family.</text>
</comment>
<keyword evidence="5 9" id="KW-0997">Cell inner membrane</keyword>
<evidence type="ECO:0000256" key="7">
    <source>
        <dbReference type="ARBA" id="ARBA00022989"/>
    </source>
</evidence>
<dbReference type="GO" id="GO:0042910">
    <property type="term" value="F:xenobiotic transmembrane transporter activity"/>
    <property type="evidence" value="ECO:0007669"/>
    <property type="project" value="TreeGrafter"/>
</dbReference>
<evidence type="ECO:0000256" key="9">
    <source>
        <dbReference type="RuleBase" id="RU364070"/>
    </source>
</evidence>
<accession>A0A1Y0LCS2</accession>
<dbReference type="SUPFAM" id="SSF82714">
    <property type="entry name" value="Multidrug efflux transporter AcrB TolC docking domain, DN and DC subdomains"/>
    <property type="match status" value="2"/>
</dbReference>
<dbReference type="PRINTS" id="PR00702">
    <property type="entry name" value="ACRIFLAVINRP"/>
</dbReference>
<dbReference type="KEGG" id="tci:A7K98_18000"/>
<dbReference type="EMBL" id="CP015581">
    <property type="protein sequence ID" value="ARU99510.1"/>
    <property type="molecule type" value="Genomic_DNA"/>
</dbReference>
<keyword evidence="8 9" id="KW-0472">Membrane</keyword>
<dbReference type="Pfam" id="PF00873">
    <property type="entry name" value="ACR_tran"/>
    <property type="match status" value="1"/>
</dbReference>
<keyword evidence="3 9" id="KW-0813">Transport</keyword>
<feature type="transmembrane region" description="Helical" evidence="9">
    <location>
        <begin position="995"/>
        <end position="1022"/>
    </location>
</feature>
<evidence type="ECO:0000256" key="2">
    <source>
        <dbReference type="ARBA" id="ARBA00010942"/>
    </source>
</evidence>
<evidence type="ECO:0000256" key="5">
    <source>
        <dbReference type="ARBA" id="ARBA00022519"/>
    </source>
</evidence>
<feature type="transmembrane region" description="Helical" evidence="9">
    <location>
        <begin position="870"/>
        <end position="887"/>
    </location>
</feature>
<feature type="transmembrane region" description="Helical" evidence="9">
    <location>
        <begin position="537"/>
        <end position="555"/>
    </location>
</feature>
<dbReference type="GO" id="GO:0015562">
    <property type="term" value="F:efflux transmembrane transporter activity"/>
    <property type="evidence" value="ECO:0007669"/>
    <property type="project" value="InterPro"/>
</dbReference>
<evidence type="ECO:0000313" key="12">
    <source>
        <dbReference type="Proteomes" id="UP000195729"/>
    </source>
</evidence>
<keyword evidence="12" id="KW-1185">Reference proteome</keyword>
<keyword evidence="7 9" id="KW-1133">Transmembrane helix</keyword>
<dbReference type="InterPro" id="IPR004764">
    <property type="entry name" value="MdtF-like"/>
</dbReference>
<dbReference type="SUPFAM" id="SSF82693">
    <property type="entry name" value="Multidrug efflux transporter AcrB pore domain, PN1, PN2, PC1 and PC2 subdomains"/>
    <property type="match status" value="4"/>
</dbReference>
<dbReference type="FunFam" id="1.20.1640.10:FF:000001">
    <property type="entry name" value="Efflux pump membrane transporter"/>
    <property type="match status" value="1"/>
</dbReference>
<feature type="transmembrane region" description="Helical" evidence="9">
    <location>
        <begin position="397"/>
        <end position="417"/>
    </location>
</feature>
<feature type="transmembrane region" description="Helical" evidence="9">
    <location>
        <begin position="471"/>
        <end position="498"/>
    </location>
</feature>
<evidence type="ECO:0000256" key="8">
    <source>
        <dbReference type="ARBA" id="ARBA00023136"/>
    </source>
</evidence>
<name>A0A1Y0LCS2_TATCI</name>
<comment type="subcellular location">
    <subcellularLocation>
        <location evidence="1 9">Cell inner membrane</location>
        <topology evidence="1 9">Multi-pass membrane protein</topology>
    </subcellularLocation>
</comment>
<dbReference type="Gene3D" id="3.30.2090.10">
    <property type="entry name" value="Multidrug efflux transporter AcrB TolC docking domain, DN and DC subdomains"/>
    <property type="match status" value="2"/>
</dbReference>
<protein>
    <recommendedName>
        <fullName evidence="9">Efflux pump membrane transporter</fullName>
    </recommendedName>
</protein>
<feature type="transmembrane region" description="Helical" evidence="9">
    <location>
        <begin position="438"/>
        <end position="459"/>
    </location>
</feature>
<evidence type="ECO:0000313" key="11">
    <source>
        <dbReference type="EMBL" id="ARU99510.1"/>
    </source>
</evidence>
<dbReference type="RefSeq" id="WP_087489827.1">
    <property type="nucleotide sequence ID" value="NZ_CP015579.1"/>
</dbReference>
<keyword evidence="4" id="KW-1003">Cell membrane</keyword>
<dbReference type="SUPFAM" id="SSF82866">
    <property type="entry name" value="Multidrug efflux transporter AcrB transmembrane domain"/>
    <property type="match status" value="2"/>
</dbReference>
<evidence type="ECO:0000313" key="10">
    <source>
        <dbReference type="EMBL" id="ARU95469.1"/>
    </source>
</evidence>
<evidence type="ECO:0000256" key="6">
    <source>
        <dbReference type="ARBA" id="ARBA00022692"/>
    </source>
</evidence>
<evidence type="ECO:0000256" key="4">
    <source>
        <dbReference type="ARBA" id="ARBA00022475"/>
    </source>
</evidence>
<keyword evidence="6 9" id="KW-0812">Transmembrane</keyword>
<dbReference type="EMBL" id="CP015579">
    <property type="protein sequence ID" value="ARU95469.1"/>
    <property type="molecule type" value="Genomic_DNA"/>
</dbReference>
<feature type="transmembrane region" description="Helical" evidence="9">
    <location>
        <begin position="12"/>
        <end position="33"/>
    </location>
</feature>
<feature type="transmembrane region" description="Helical" evidence="9">
    <location>
        <begin position="969"/>
        <end position="989"/>
    </location>
</feature>
<dbReference type="AlphaFoldDB" id="A0A1Y0LCS2"/>
<dbReference type="OrthoDB" id="9757904at2"/>
<feature type="transmembrane region" description="Helical" evidence="9">
    <location>
        <begin position="341"/>
        <end position="360"/>
    </location>
</feature>
<dbReference type="PANTHER" id="PTHR32063">
    <property type="match status" value="1"/>
</dbReference>
<evidence type="ECO:0000313" key="13">
    <source>
        <dbReference type="Proteomes" id="UP000195814"/>
    </source>
</evidence>
<dbReference type="Gene3D" id="3.30.70.1440">
    <property type="entry name" value="Multidrug efflux transporter AcrB pore domain"/>
    <property type="match status" value="1"/>
</dbReference>
<dbReference type="Proteomes" id="UP000195814">
    <property type="component" value="Chromosome"/>
</dbReference>
<dbReference type="FunFam" id="3.30.70.1430:FF:000001">
    <property type="entry name" value="Efflux pump membrane transporter"/>
    <property type="match status" value="1"/>
</dbReference>
<dbReference type="NCBIfam" id="NF000282">
    <property type="entry name" value="RND_permease_1"/>
    <property type="match status" value="1"/>
</dbReference>
<evidence type="ECO:0000256" key="3">
    <source>
        <dbReference type="ARBA" id="ARBA00022448"/>
    </source>
</evidence>
<sequence>MISRFFIQRPIFAWVIAILIMVAGAISLLNLPIAQYPDIAPPSIKIAMTYPGASAKTLEDNVTQVVEQQLTGLDGMLYFTSTSSSTSGVEIDVYFDQKTNPDIAQVQVQNQVARVESRLPAAVVSQGIVVIKRQPDYLLMMAVYDKTRKATASDLSDWVASNMQDTLSRLPGVGDVRIFGSQHAMRIWLNPAKLAEYSLMPSDIKTAVQSMNTDVSGGSIGAQPAAPGQAMTATVNVMSRLQTADQFKNIIVKTNSDGSVVRLSDVAKVSIGNEQYGTQAEMNGYPAAGIAVMLAPGANALDTATLIKNRVAEYQKNMPQGYTVVYPKDNTKFIKISVEEVVKTLFEAILLVVVVMYVFLQNIRATLIPALTVPVVLLGTFGVLAACGYSVNTLTLFGMVLAIGLLVDDAIVVVENVERVMKFEHLSPKEATIKAMSQISGALVAIAVVLSSVFLPMVFFGGSTGVIYRQFSVTVISAMLLSVVVALIFTPALCATFLRHVDTPSKGFFHLFNRGYSRLESRYSHRLVKLFRKPAKLCVLYGAILAGVIFMFHTIPTSFLPEEDQGYLTVQYTLPAGSLLPQTQKIGDQIRNYFETSEKNNITNVFNVNGFNYSGSGQNAGIAVIRLKDWDLREGEHNTAGAVAARAKRMLGNIINARIVVSTPPAVTGMGQVDGFSFQLEATDGTSRAKLASLRDMLLKKAHQDPLLSMVRSNSLPDTSQLDFNVDFTKARVLSLTNSDVTSTISNAWGGSYIDDFLDHGRVKKVYMQGQPDSRSGPDDLNKWFVRGSGGKMAPLSAFTTAKWTRGSDSLVRFNGNAAYEIDGTGAKGISSGRAMAEIEKLQQSLPPGTIGEWSALSLQEKIASGSGPALYGISILVVFLCLAALYESWSVPFCVMLVIPLGVVGALCAIFLRGLYNDVYFQVALLTIIGLSSKNAILIVEFAESEYRSGMDAGKSALRGACSRLRPILMTSLAFLAGVFPLAIATGAGANSRIAIGTGIIGGTLSATILAVLFIPVFFCLMKKWLPGRTML</sequence>
<dbReference type="GO" id="GO:0009636">
    <property type="term" value="P:response to toxic substance"/>
    <property type="evidence" value="ECO:0007669"/>
    <property type="project" value="UniProtKB-ARBA"/>
</dbReference>
<proteinExistence type="inferred from homology"/>
<dbReference type="Gene3D" id="3.30.70.1320">
    <property type="entry name" value="Multidrug efflux transporter AcrB pore domain like"/>
    <property type="match status" value="1"/>
</dbReference>
<dbReference type="Proteomes" id="UP000195729">
    <property type="component" value="Chromosome"/>
</dbReference>
<dbReference type="InterPro" id="IPR001036">
    <property type="entry name" value="Acrflvin-R"/>
</dbReference>
<evidence type="ECO:0000256" key="1">
    <source>
        <dbReference type="ARBA" id="ARBA00004429"/>
    </source>
</evidence>
<gene>
    <name evidence="10" type="ORF">A7K98_18000</name>
    <name evidence="11" type="ORF">A7K99_17985</name>
</gene>
<dbReference type="Gene3D" id="1.20.1640.10">
    <property type="entry name" value="Multidrug efflux transporter AcrB transmembrane domain"/>
    <property type="match status" value="2"/>
</dbReference>
<dbReference type="InterPro" id="IPR027463">
    <property type="entry name" value="AcrB_DN_DC_subdom"/>
</dbReference>
<organism evidence="10 13">
    <name type="scientific">Tatumella citrea</name>
    <name type="common">Pantoea citrea</name>
    <dbReference type="NCBI Taxonomy" id="53336"/>
    <lineage>
        <taxon>Bacteria</taxon>
        <taxon>Pseudomonadati</taxon>
        <taxon>Pseudomonadota</taxon>
        <taxon>Gammaproteobacteria</taxon>
        <taxon>Enterobacterales</taxon>
        <taxon>Erwiniaceae</taxon>
        <taxon>Tatumella</taxon>
    </lineage>
</organism>
<feature type="transmembrane region" description="Helical" evidence="9">
    <location>
        <begin position="920"/>
        <end position="941"/>
    </location>
</feature>
<reference evidence="12 13" key="1">
    <citation type="submission" date="2016-05" db="EMBL/GenBank/DDBJ databases">
        <title>Complete genome sequence of two 2,5-diketo-D-glunonic acid producing strain Tatumella citrea.</title>
        <authorList>
            <person name="Duan C."/>
            <person name="Yang J."/>
            <person name="Yang S."/>
        </authorList>
    </citation>
    <scope>NUCLEOTIDE SEQUENCE [LARGE SCALE GENOMIC DNA]</scope>
    <source>
        <strain evidence="11 12">ATCC 39140</strain>
        <strain evidence="10 13">DSM 13699</strain>
    </source>
</reference>
<dbReference type="PANTHER" id="PTHR32063:SF32">
    <property type="entry name" value="AMINOGLYCOSIDE EFFLUX PUMP-RELATED"/>
    <property type="match status" value="1"/>
</dbReference>
<dbReference type="NCBIfam" id="TIGR00915">
    <property type="entry name" value="2A0602"/>
    <property type="match status" value="1"/>
</dbReference>
<dbReference type="Gene3D" id="3.30.70.1430">
    <property type="entry name" value="Multidrug efflux transporter AcrB pore domain"/>
    <property type="match status" value="2"/>
</dbReference>
<feature type="transmembrane region" description="Helical" evidence="9">
    <location>
        <begin position="894"/>
        <end position="914"/>
    </location>
</feature>
<feature type="transmembrane region" description="Helical" evidence="9">
    <location>
        <begin position="367"/>
        <end position="391"/>
    </location>
</feature>